<proteinExistence type="predicted"/>
<evidence type="ECO:0000256" key="7">
    <source>
        <dbReference type="ARBA" id="ARBA00023065"/>
    </source>
</evidence>
<comment type="subcellular location">
    <subcellularLocation>
        <location evidence="1">Cell outer membrane</location>
        <topology evidence="1">Multi-pass membrane protein</topology>
    </subcellularLocation>
</comment>
<dbReference type="GO" id="GO:0046930">
    <property type="term" value="C:pore complex"/>
    <property type="evidence" value="ECO:0007669"/>
    <property type="project" value="UniProtKB-KW"/>
</dbReference>
<evidence type="ECO:0000256" key="3">
    <source>
        <dbReference type="ARBA" id="ARBA00022448"/>
    </source>
</evidence>
<dbReference type="InterPro" id="IPR050298">
    <property type="entry name" value="Gram-neg_bact_OMP"/>
</dbReference>
<dbReference type="PRINTS" id="PR00184">
    <property type="entry name" value="NEISSPPORIN"/>
</dbReference>
<dbReference type="RefSeq" id="WP_179588152.1">
    <property type="nucleotide sequence ID" value="NZ_JACBYR010000001.1"/>
</dbReference>
<dbReference type="InterPro" id="IPR033900">
    <property type="entry name" value="Gram_neg_porin_domain"/>
</dbReference>
<evidence type="ECO:0000259" key="12">
    <source>
        <dbReference type="Pfam" id="PF13609"/>
    </source>
</evidence>
<reference evidence="13 14" key="1">
    <citation type="submission" date="2020-07" db="EMBL/GenBank/DDBJ databases">
        <title>Genomic Encyclopedia of Type Strains, Phase IV (KMG-V): Genome sequencing to study the core and pangenomes of soil and plant-associated prokaryotes.</title>
        <authorList>
            <person name="Whitman W."/>
        </authorList>
    </citation>
    <scope>NUCLEOTIDE SEQUENCE [LARGE SCALE GENOMIC DNA]</scope>
    <source>
        <strain evidence="13 14">SAS40</strain>
    </source>
</reference>
<feature type="domain" description="Porin" evidence="12">
    <location>
        <begin position="8"/>
        <end position="338"/>
    </location>
</feature>
<evidence type="ECO:0000256" key="9">
    <source>
        <dbReference type="ARBA" id="ARBA00023136"/>
    </source>
</evidence>
<dbReference type="Proteomes" id="UP000542125">
    <property type="component" value="Unassembled WGS sequence"/>
</dbReference>
<evidence type="ECO:0000313" key="13">
    <source>
        <dbReference type="EMBL" id="NYE84470.1"/>
    </source>
</evidence>
<comment type="caution">
    <text evidence="13">The sequence shown here is derived from an EMBL/GenBank/DDBJ whole genome shotgun (WGS) entry which is preliminary data.</text>
</comment>
<evidence type="ECO:0000256" key="5">
    <source>
        <dbReference type="ARBA" id="ARBA00022692"/>
    </source>
</evidence>
<comment type="subunit">
    <text evidence="2">Homotrimer.</text>
</comment>
<sequence>MKKRTLSLAVLATLSAPAAFAQSNVTLYGLISEGYVYTNNVGGKSMSELKGNLQQGSRWGMRGTEDLGNGNSALFVLESGFSPDTGTSAQGNRLFGRAAVVGLSNKTWGTVTFGRQADAMSQTLQGYESAIQIAATGTHIGDNDNLFPTARISNSVQYSGQFGGLGVKTVYGSSDRAGAPSDNRSFSIGATWAQGPWALSAALHDLRRPGSSTNTAGAVSGDYGAFSPFIASPTSGAGVARQTTSGAGGSYALAAGTKVSLLFTHTDFKYIDNTGLKLSNYEASVTHFLTTALQVGGGYVFTDGKYDSNGNKPKWHQLNLAADYFFSKRTDVYLVGLYQKAAGDAHFAQLFATGPSDSKSQAQLIAGIRHKF</sequence>
<dbReference type="GO" id="GO:0015288">
    <property type="term" value="F:porin activity"/>
    <property type="evidence" value="ECO:0007669"/>
    <property type="project" value="UniProtKB-KW"/>
</dbReference>
<evidence type="ECO:0000256" key="6">
    <source>
        <dbReference type="ARBA" id="ARBA00022729"/>
    </source>
</evidence>
<feature type="signal peptide" evidence="11">
    <location>
        <begin position="1"/>
        <end position="21"/>
    </location>
</feature>
<dbReference type="CDD" id="cd00342">
    <property type="entry name" value="gram_neg_porins"/>
    <property type="match status" value="1"/>
</dbReference>
<dbReference type="SUPFAM" id="SSF56935">
    <property type="entry name" value="Porins"/>
    <property type="match status" value="1"/>
</dbReference>
<evidence type="ECO:0000256" key="8">
    <source>
        <dbReference type="ARBA" id="ARBA00023114"/>
    </source>
</evidence>
<keyword evidence="5" id="KW-0812">Transmembrane</keyword>
<keyword evidence="3" id="KW-0813">Transport</keyword>
<dbReference type="EMBL" id="JACBYR010000001">
    <property type="protein sequence ID" value="NYE84470.1"/>
    <property type="molecule type" value="Genomic_DNA"/>
</dbReference>
<dbReference type="PANTHER" id="PTHR34501">
    <property type="entry name" value="PROTEIN YDDL-RELATED"/>
    <property type="match status" value="1"/>
</dbReference>
<dbReference type="AlphaFoldDB" id="A0A7Y9IWN1"/>
<dbReference type="GO" id="GO:0009279">
    <property type="term" value="C:cell outer membrane"/>
    <property type="evidence" value="ECO:0007669"/>
    <property type="project" value="UniProtKB-SubCell"/>
</dbReference>
<evidence type="ECO:0000256" key="10">
    <source>
        <dbReference type="ARBA" id="ARBA00023237"/>
    </source>
</evidence>
<dbReference type="Pfam" id="PF13609">
    <property type="entry name" value="Porin_4"/>
    <property type="match status" value="1"/>
</dbReference>
<evidence type="ECO:0000256" key="1">
    <source>
        <dbReference type="ARBA" id="ARBA00004571"/>
    </source>
</evidence>
<keyword evidence="9" id="KW-0472">Membrane</keyword>
<keyword evidence="14" id="KW-1185">Reference proteome</keyword>
<evidence type="ECO:0000256" key="2">
    <source>
        <dbReference type="ARBA" id="ARBA00011233"/>
    </source>
</evidence>
<dbReference type="PANTHER" id="PTHR34501:SF9">
    <property type="entry name" value="MAJOR OUTER MEMBRANE PROTEIN P.IA"/>
    <property type="match status" value="1"/>
</dbReference>
<evidence type="ECO:0000256" key="4">
    <source>
        <dbReference type="ARBA" id="ARBA00022452"/>
    </source>
</evidence>
<dbReference type="GO" id="GO:0006811">
    <property type="term" value="P:monoatomic ion transport"/>
    <property type="evidence" value="ECO:0007669"/>
    <property type="project" value="UniProtKB-KW"/>
</dbReference>
<keyword evidence="7" id="KW-0406">Ion transport</keyword>
<organism evidence="13 14">
    <name type="scientific">Pigmentiphaga litoralis</name>
    <dbReference type="NCBI Taxonomy" id="516702"/>
    <lineage>
        <taxon>Bacteria</taxon>
        <taxon>Pseudomonadati</taxon>
        <taxon>Pseudomonadota</taxon>
        <taxon>Betaproteobacteria</taxon>
        <taxon>Burkholderiales</taxon>
        <taxon>Alcaligenaceae</taxon>
        <taxon>Pigmentiphaga</taxon>
    </lineage>
</organism>
<gene>
    <name evidence="13" type="ORF">FHW18_003741</name>
</gene>
<name>A0A7Y9IWN1_9BURK</name>
<dbReference type="Gene3D" id="2.40.160.10">
    <property type="entry name" value="Porin"/>
    <property type="match status" value="1"/>
</dbReference>
<keyword evidence="4" id="KW-1134">Transmembrane beta strand</keyword>
<feature type="chain" id="PRO_5031391332" evidence="11">
    <location>
        <begin position="22"/>
        <end position="372"/>
    </location>
</feature>
<dbReference type="InterPro" id="IPR023614">
    <property type="entry name" value="Porin_dom_sf"/>
</dbReference>
<keyword evidence="6 11" id="KW-0732">Signal</keyword>
<evidence type="ECO:0000256" key="11">
    <source>
        <dbReference type="SAM" id="SignalP"/>
    </source>
</evidence>
<dbReference type="InterPro" id="IPR002299">
    <property type="entry name" value="Porin_Neis"/>
</dbReference>
<keyword evidence="8" id="KW-0626">Porin</keyword>
<protein>
    <submittedName>
        <fullName evidence="13">Putative porin</fullName>
    </submittedName>
</protein>
<keyword evidence="10" id="KW-0998">Cell outer membrane</keyword>
<accession>A0A7Y9IWN1</accession>
<evidence type="ECO:0000313" key="14">
    <source>
        <dbReference type="Proteomes" id="UP000542125"/>
    </source>
</evidence>